<sequence>DDPRGLVELLKQWRHSLVEIILSYSSFTLWDITQAMFCLVEEKNLVLERIELESLGIQMPLVKAICFNCPNLRTVNLQKCLSLPKKLR</sequence>
<reference evidence="1" key="1">
    <citation type="submission" date="2014-12" db="EMBL/GenBank/DDBJ databases">
        <title>Insight into the proteome of Arion vulgaris.</title>
        <authorList>
            <person name="Aradska J."/>
            <person name="Bulat T."/>
            <person name="Smidak R."/>
            <person name="Sarate P."/>
            <person name="Gangsoo J."/>
            <person name="Sialana F."/>
            <person name="Bilban M."/>
            <person name="Lubec G."/>
        </authorList>
    </citation>
    <scope>NUCLEOTIDE SEQUENCE</scope>
    <source>
        <tissue evidence="1">Skin</tissue>
    </source>
</reference>
<name>A0A0B6YRJ7_9EUPU</name>
<accession>A0A0B6YRJ7</accession>
<dbReference type="EMBL" id="HACG01012009">
    <property type="protein sequence ID" value="CEK58874.1"/>
    <property type="molecule type" value="Transcribed_RNA"/>
</dbReference>
<dbReference type="AlphaFoldDB" id="A0A0B6YRJ7"/>
<proteinExistence type="predicted"/>
<evidence type="ECO:0008006" key="2">
    <source>
        <dbReference type="Google" id="ProtNLM"/>
    </source>
</evidence>
<feature type="non-terminal residue" evidence="1">
    <location>
        <position position="1"/>
    </location>
</feature>
<feature type="non-terminal residue" evidence="1">
    <location>
        <position position="88"/>
    </location>
</feature>
<gene>
    <name evidence="1" type="primary">ORF34455</name>
</gene>
<dbReference type="SUPFAM" id="SSF52047">
    <property type="entry name" value="RNI-like"/>
    <property type="match status" value="1"/>
</dbReference>
<evidence type="ECO:0000313" key="1">
    <source>
        <dbReference type="EMBL" id="CEK58874.1"/>
    </source>
</evidence>
<organism evidence="1">
    <name type="scientific">Arion vulgaris</name>
    <dbReference type="NCBI Taxonomy" id="1028688"/>
    <lineage>
        <taxon>Eukaryota</taxon>
        <taxon>Metazoa</taxon>
        <taxon>Spiralia</taxon>
        <taxon>Lophotrochozoa</taxon>
        <taxon>Mollusca</taxon>
        <taxon>Gastropoda</taxon>
        <taxon>Heterobranchia</taxon>
        <taxon>Euthyneura</taxon>
        <taxon>Panpulmonata</taxon>
        <taxon>Eupulmonata</taxon>
        <taxon>Stylommatophora</taxon>
        <taxon>Helicina</taxon>
        <taxon>Arionoidea</taxon>
        <taxon>Arionidae</taxon>
        <taxon>Arion</taxon>
    </lineage>
</organism>
<protein>
    <recommendedName>
        <fullName evidence="2">F-box domain-containing protein</fullName>
    </recommendedName>
</protein>